<dbReference type="RefSeq" id="WP_188406916.1">
    <property type="nucleotide sequence ID" value="NZ_BMGL01000013.1"/>
</dbReference>
<dbReference type="AlphaFoldDB" id="A0A917A112"/>
<name>A0A917A112_9FLAO</name>
<gene>
    <name evidence="4" type="ORF">GCM10010831_22000</name>
</gene>
<dbReference type="InterPro" id="IPR026444">
    <property type="entry name" value="Secre_tail"/>
</dbReference>
<dbReference type="Pfam" id="PF18962">
    <property type="entry name" value="Por_Secre_tail"/>
    <property type="match status" value="1"/>
</dbReference>
<evidence type="ECO:0000259" key="3">
    <source>
        <dbReference type="Pfam" id="PF18962"/>
    </source>
</evidence>
<evidence type="ECO:0000313" key="5">
    <source>
        <dbReference type="Proteomes" id="UP000599688"/>
    </source>
</evidence>
<comment type="caution">
    <text evidence="4">The sequence shown here is derived from an EMBL/GenBank/DDBJ whole genome shotgun (WGS) entry which is preliminary data.</text>
</comment>
<keyword evidence="1 2" id="KW-0732">Signal</keyword>
<reference evidence="4 5" key="1">
    <citation type="journal article" date="2014" name="Int. J. Syst. Evol. Microbiol.">
        <title>Complete genome sequence of Corynebacterium casei LMG S-19264T (=DSM 44701T), isolated from a smear-ripened cheese.</title>
        <authorList>
            <consortium name="US DOE Joint Genome Institute (JGI-PGF)"/>
            <person name="Walter F."/>
            <person name="Albersmeier A."/>
            <person name="Kalinowski J."/>
            <person name="Ruckert C."/>
        </authorList>
    </citation>
    <scope>NUCLEOTIDE SEQUENCE [LARGE SCALE GENOMIC DNA]</scope>
    <source>
        <strain evidence="4 5">CGMCC 1.12925</strain>
    </source>
</reference>
<evidence type="ECO:0000256" key="1">
    <source>
        <dbReference type="ARBA" id="ARBA00022729"/>
    </source>
</evidence>
<evidence type="ECO:0000256" key="2">
    <source>
        <dbReference type="SAM" id="SignalP"/>
    </source>
</evidence>
<accession>A0A917A112</accession>
<feature type="signal peptide" evidence="2">
    <location>
        <begin position="1"/>
        <end position="18"/>
    </location>
</feature>
<proteinExistence type="predicted"/>
<organism evidence="4 5">
    <name type="scientific">Psychroflexus salis</name>
    <dbReference type="NCBI Taxonomy" id="1526574"/>
    <lineage>
        <taxon>Bacteria</taxon>
        <taxon>Pseudomonadati</taxon>
        <taxon>Bacteroidota</taxon>
        <taxon>Flavobacteriia</taxon>
        <taxon>Flavobacteriales</taxon>
        <taxon>Flavobacteriaceae</taxon>
        <taxon>Psychroflexus</taxon>
    </lineage>
</organism>
<dbReference type="NCBIfam" id="TIGR04183">
    <property type="entry name" value="Por_Secre_tail"/>
    <property type="match status" value="1"/>
</dbReference>
<sequence>MKIIIKTLLLLFFINTTAQVTPILDHTWTIEKIVTEDETIIADLNAFGEYDQLNFSDQFSSGGIAFFYYFLPDCESHVVFLENEQSFYNEILGCTLNSDSSDIGDYYNQVFIQGSEVVTFDSEVISQAFGPFNYNFRYEGDLIYLDITNTNGEVATFWTSTLSNEDFDKTNFLIYPNPVSNQLHIASDQAKIEQIIIYNLNGKQVLKVDFLEDQTIDLSNLAKGMYLVKVQTETESLTKKLIKK</sequence>
<keyword evidence="5" id="KW-1185">Reference proteome</keyword>
<dbReference type="Proteomes" id="UP000599688">
    <property type="component" value="Unassembled WGS sequence"/>
</dbReference>
<protein>
    <recommendedName>
        <fullName evidence="3">Secretion system C-terminal sorting domain-containing protein</fullName>
    </recommendedName>
</protein>
<dbReference type="EMBL" id="BMGL01000013">
    <property type="protein sequence ID" value="GGE20496.1"/>
    <property type="molecule type" value="Genomic_DNA"/>
</dbReference>
<feature type="domain" description="Secretion system C-terminal sorting" evidence="3">
    <location>
        <begin position="174"/>
        <end position="242"/>
    </location>
</feature>
<evidence type="ECO:0000313" key="4">
    <source>
        <dbReference type="EMBL" id="GGE20496.1"/>
    </source>
</evidence>
<feature type="chain" id="PRO_5037691096" description="Secretion system C-terminal sorting domain-containing protein" evidence="2">
    <location>
        <begin position="19"/>
        <end position="244"/>
    </location>
</feature>